<evidence type="ECO:0000313" key="2">
    <source>
        <dbReference type="EMBL" id="SPD76150.1"/>
    </source>
</evidence>
<keyword evidence="1" id="KW-0812">Transmembrane</keyword>
<reference evidence="2" key="1">
    <citation type="submission" date="2018-01" db="EMBL/GenBank/DDBJ databases">
        <authorList>
            <person name="Regsiter A."/>
            <person name="William W."/>
        </authorList>
    </citation>
    <scope>NUCLEOTIDE SEQUENCE</scope>
    <source>
        <strain evidence="2">TRIP AH-1</strain>
    </source>
</reference>
<keyword evidence="1" id="KW-1133">Transmembrane helix</keyword>
<proteinExistence type="predicted"/>
<gene>
    <name evidence="2" type="ORF">PITCH_A840036</name>
</gene>
<keyword evidence="1" id="KW-0472">Membrane</keyword>
<sequence length="130" mass="14405">MAIFSAPGQDEFSMQLKRQHIGFLLPALIFFFMTVAISCTSKEAYEGVYAAQGGRSEKYSNSQLELKEKGVAVWSVPNDEVSFRWDVKGSEIWLSSKSGGIIIGKIKGDTIEVTLPGAKEPCFFKKMSVR</sequence>
<protein>
    <submittedName>
        <fullName evidence="2">Uncharacterized protein</fullName>
    </submittedName>
</protein>
<feature type="transmembrane region" description="Helical" evidence="1">
    <location>
        <begin position="21"/>
        <end position="38"/>
    </location>
</feature>
<accession>A0A445N359</accession>
<organism evidence="2">
    <name type="scientific">uncultured Desulfobacterium sp</name>
    <dbReference type="NCBI Taxonomy" id="201089"/>
    <lineage>
        <taxon>Bacteria</taxon>
        <taxon>Pseudomonadati</taxon>
        <taxon>Thermodesulfobacteriota</taxon>
        <taxon>Desulfobacteria</taxon>
        <taxon>Desulfobacterales</taxon>
        <taxon>Desulfobacteriaceae</taxon>
        <taxon>Desulfobacterium</taxon>
        <taxon>environmental samples</taxon>
    </lineage>
</organism>
<evidence type="ECO:0000256" key="1">
    <source>
        <dbReference type="SAM" id="Phobius"/>
    </source>
</evidence>
<dbReference type="EMBL" id="OJIN01000230">
    <property type="protein sequence ID" value="SPD76150.1"/>
    <property type="molecule type" value="Genomic_DNA"/>
</dbReference>
<dbReference type="AlphaFoldDB" id="A0A445N359"/>
<name>A0A445N359_9BACT</name>